<name>A0A2U1ZZQ4_9MICO</name>
<dbReference type="GO" id="GO:0030170">
    <property type="term" value="F:pyridoxal phosphate binding"/>
    <property type="evidence" value="ECO:0007669"/>
    <property type="project" value="InterPro"/>
</dbReference>
<dbReference type="InterPro" id="IPR015422">
    <property type="entry name" value="PyrdxlP-dep_Trfase_small"/>
</dbReference>
<comment type="caution">
    <text evidence="7">The sequence shown here is derived from an EMBL/GenBank/DDBJ whole genome shotgun (WGS) entry which is preliminary data.</text>
</comment>
<dbReference type="Proteomes" id="UP000245166">
    <property type="component" value="Unassembled WGS sequence"/>
</dbReference>
<dbReference type="InterPro" id="IPR004839">
    <property type="entry name" value="Aminotransferase_I/II_large"/>
</dbReference>
<dbReference type="Gene3D" id="3.40.640.10">
    <property type="entry name" value="Type I PLP-dependent aspartate aminotransferase-like (Major domain)"/>
    <property type="match status" value="1"/>
</dbReference>
<keyword evidence="7" id="KW-0032">Aminotransferase</keyword>
<dbReference type="CDD" id="cd00609">
    <property type="entry name" value="AAT_like"/>
    <property type="match status" value="1"/>
</dbReference>
<comment type="similarity">
    <text evidence="5">Belongs to the class-II pyridoxal-phosphate-dependent aminotransferase family. MalY/PatB cystathionine beta-lyase subfamily.</text>
</comment>
<dbReference type="Gene3D" id="3.90.1150.10">
    <property type="entry name" value="Aspartate Aminotransferase, domain 1"/>
    <property type="match status" value="1"/>
</dbReference>
<dbReference type="GO" id="GO:0047804">
    <property type="term" value="F:cysteine-S-conjugate beta-lyase activity"/>
    <property type="evidence" value="ECO:0007669"/>
    <property type="project" value="UniProtKB-EC"/>
</dbReference>
<keyword evidence="4" id="KW-0456">Lyase</keyword>
<organism evidence="7 8">
    <name type="scientific">Serinibacter arcticus</name>
    <dbReference type="NCBI Taxonomy" id="1655435"/>
    <lineage>
        <taxon>Bacteria</taxon>
        <taxon>Bacillati</taxon>
        <taxon>Actinomycetota</taxon>
        <taxon>Actinomycetes</taxon>
        <taxon>Micrococcales</taxon>
        <taxon>Beutenbergiaceae</taxon>
        <taxon>Serinibacter</taxon>
    </lineage>
</organism>
<keyword evidence="7" id="KW-0808">Transferase</keyword>
<dbReference type="PANTHER" id="PTHR43525">
    <property type="entry name" value="PROTEIN MALY"/>
    <property type="match status" value="1"/>
</dbReference>
<dbReference type="OrthoDB" id="3224382at2"/>
<dbReference type="AlphaFoldDB" id="A0A2U1ZZQ4"/>
<dbReference type="EC" id="4.4.1.13" evidence="2"/>
<dbReference type="EMBL" id="PYHR01000002">
    <property type="protein sequence ID" value="PWD52464.1"/>
    <property type="molecule type" value="Genomic_DNA"/>
</dbReference>
<accession>A0A2U1ZZQ4</accession>
<evidence type="ECO:0000256" key="3">
    <source>
        <dbReference type="ARBA" id="ARBA00022898"/>
    </source>
</evidence>
<evidence type="ECO:0000313" key="7">
    <source>
        <dbReference type="EMBL" id="PWD52464.1"/>
    </source>
</evidence>
<keyword evidence="3" id="KW-0663">Pyridoxal phosphate</keyword>
<dbReference type="SUPFAM" id="SSF53383">
    <property type="entry name" value="PLP-dependent transferases"/>
    <property type="match status" value="1"/>
</dbReference>
<dbReference type="PANTHER" id="PTHR43525:SF2">
    <property type="entry name" value="CYSTATHIONINE BETA-LYASE-RELATED"/>
    <property type="match status" value="1"/>
</dbReference>
<evidence type="ECO:0000256" key="5">
    <source>
        <dbReference type="ARBA" id="ARBA00037974"/>
    </source>
</evidence>
<keyword evidence="8" id="KW-1185">Reference proteome</keyword>
<evidence type="ECO:0000259" key="6">
    <source>
        <dbReference type="Pfam" id="PF00155"/>
    </source>
</evidence>
<comment type="cofactor">
    <cofactor evidence="1">
        <name>pyridoxal 5'-phosphate</name>
        <dbReference type="ChEBI" id="CHEBI:597326"/>
    </cofactor>
</comment>
<dbReference type="InterPro" id="IPR015424">
    <property type="entry name" value="PyrdxlP-dep_Trfase"/>
</dbReference>
<proteinExistence type="inferred from homology"/>
<dbReference type="Pfam" id="PF00155">
    <property type="entry name" value="Aminotran_1_2"/>
    <property type="match status" value="1"/>
</dbReference>
<evidence type="ECO:0000313" key="8">
    <source>
        <dbReference type="Proteomes" id="UP000245166"/>
    </source>
</evidence>
<dbReference type="InterPro" id="IPR051798">
    <property type="entry name" value="Class-II_PLP-Dep_Aminotrans"/>
</dbReference>
<reference evidence="7 8" key="1">
    <citation type="submission" date="2018-03" db="EMBL/GenBank/DDBJ databases">
        <title>Genome assembly of novel Miniimonas species PCH200.</title>
        <authorList>
            <person name="Thakur V."/>
            <person name="Kumar V."/>
            <person name="Singh D."/>
        </authorList>
    </citation>
    <scope>NUCLEOTIDE SEQUENCE [LARGE SCALE GENOMIC DNA]</scope>
    <source>
        <strain evidence="7 8">PCH200</strain>
    </source>
</reference>
<sequence length="361" mass="37891">MDFPVAPPVTRALQRAVADSAFGYLPTSLVAETKRACADWYARTTGWAPAVADIHLVPDVLTALRVTLDHVTGPGTTAVVTTPAYMPFLTRPELVGHGLRTVAAARDADGRWVHDLEALDATLASIDGPALLVLCNPWNPVGRVLSREELLAIAEVVERHGATVFSDEIHAPVLLDDDAAHVPYASLSPATAEHTITAVSASKAWNLPGLKCAQLLATGTRHREILARPATFAGYEPATIGLVANTAAYDLGGPWLEGARTYLRENRDAFAAAIAEAIPDAVATRPEGTYLALVDLRAVRSASGAALPDDLGAFFRDHAGVAITDGALCGAPGFVRFNLALPRPLLLEAVAALGSAVDALD</sequence>
<dbReference type="GO" id="GO:0008483">
    <property type="term" value="F:transaminase activity"/>
    <property type="evidence" value="ECO:0007669"/>
    <property type="project" value="UniProtKB-KW"/>
</dbReference>
<feature type="domain" description="Aminotransferase class I/classII large" evidence="6">
    <location>
        <begin position="7"/>
        <end position="353"/>
    </location>
</feature>
<dbReference type="InterPro" id="IPR015421">
    <property type="entry name" value="PyrdxlP-dep_Trfase_major"/>
</dbReference>
<evidence type="ECO:0000256" key="2">
    <source>
        <dbReference type="ARBA" id="ARBA00012224"/>
    </source>
</evidence>
<evidence type="ECO:0000256" key="4">
    <source>
        <dbReference type="ARBA" id="ARBA00023239"/>
    </source>
</evidence>
<evidence type="ECO:0000256" key="1">
    <source>
        <dbReference type="ARBA" id="ARBA00001933"/>
    </source>
</evidence>
<protein>
    <recommendedName>
        <fullName evidence="2">cysteine-S-conjugate beta-lyase</fullName>
        <ecNumber evidence="2">4.4.1.13</ecNumber>
    </recommendedName>
</protein>
<gene>
    <name evidence="7" type="ORF">C8046_08740</name>
</gene>